<accession>A0ABR2Z6H4</accession>
<name>A0ABR2Z6H4_9AGAR</name>
<protein>
    <submittedName>
        <fullName evidence="1">Uncharacterized protein</fullName>
    </submittedName>
</protein>
<evidence type="ECO:0000313" key="1">
    <source>
        <dbReference type="EMBL" id="KAL0056854.1"/>
    </source>
</evidence>
<evidence type="ECO:0000313" key="2">
    <source>
        <dbReference type="Proteomes" id="UP001437256"/>
    </source>
</evidence>
<dbReference type="Proteomes" id="UP001437256">
    <property type="component" value="Unassembled WGS sequence"/>
</dbReference>
<gene>
    <name evidence="1" type="ORF">AAF712_016532</name>
</gene>
<reference evidence="1 2" key="1">
    <citation type="submission" date="2024-05" db="EMBL/GenBank/DDBJ databases">
        <title>A draft genome resource for the thread blight pathogen Marasmius tenuissimus strain MS-2.</title>
        <authorList>
            <person name="Yulfo-Soto G.E."/>
            <person name="Baruah I.K."/>
            <person name="Amoako-Attah I."/>
            <person name="Bukari Y."/>
            <person name="Meinhardt L.W."/>
            <person name="Bailey B.A."/>
            <person name="Cohen S.P."/>
        </authorList>
    </citation>
    <scope>NUCLEOTIDE SEQUENCE [LARGE SCALE GENOMIC DNA]</scope>
    <source>
        <strain evidence="1 2">MS-2</strain>
    </source>
</reference>
<proteinExistence type="predicted"/>
<sequence length="288" mass="31852">TAEVESFRLPEDLASVGFRCVMLRNEVIERCGRDVTVFVDVKSSQEVRGVVYNSLTSVLPLMLQSHDEVMKSSPRQMNRSMVNYGCMVGVSNRLPQGGRLGDTYALYLATQIDPSNLDKTIRMVANTGRDAAFTLDVLRSASPRVFGDIRTATRGASTRLLGPFGVNGVYCSNYIAPQHRDNDLTFTTAVQLRKASPCSTDFLFVYSEWGIVIDTLEGCVFWFDGSDLHGTLSCKKGDLDWGTAYSSGIGFLVRHRDAVFASSLSFSFHDLESLTRAFLIKANTDECM</sequence>
<comment type="caution">
    <text evidence="1">The sequence shown here is derived from an EMBL/GenBank/DDBJ whole genome shotgun (WGS) entry which is preliminary data.</text>
</comment>
<dbReference type="EMBL" id="JBBXMP010000875">
    <property type="protein sequence ID" value="KAL0056854.1"/>
    <property type="molecule type" value="Genomic_DNA"/>
</dbReference>
<keyword evidence="2" id="KW-1185">Reference proteome</keyword>
<organism evidence="1 2">
    <name type="scientific">Marasmius tenuissimus</name>
    <dbReference type="NCBI Taxonomy" id="585030"/>
    <lineage>
        <taxon>Eukaryota</taxon>
        <taxon>Fungi</taxon>
        <taxon>Dikarya</taxon>
        <taxon>Basidiomycota</taxon>
        <taxon>Agaricomycotina</taxon>
        <taxon>Agaricomycetes</taxon>
        <taxon>Agaricomycetidae</taxon>
        <taxon>Agaricales</taxon>
        <taxon>Marasmiineae</taxon>
        <taxon>Marasmiaceae</taxon>
        <taxon>Marasmius</taxon>
    </lineage>
</organism>
<feature type="non-terminal residue" evidence="1">
    <location>
        <position position="1"/>
    </location>
</feature>